<evidence type="ECO:0000256" key="4">
    <source>
        <dbReference type="ARBA" id="ARBA00023295"/>
    </source>
</evidence>
<dbReference type="InterPro" id="IPR005195">
    <property type="entry name" value="Glyco_hydro_65_M"/>
</dbReference>
<evidence type="ECO:0000313" key="9">
    <source>
        <dbReference type="EMBL" id="MFC3994971.1"/>
    </source>
</evidence>
<keyword evidence="2" id="KW-0328">Glycosyltransferase</keyword>
<keyword evidence="3" id="KW-0808">Transferase</keyword>
<dbReference type="RefSeq" id="WP_378529810.1">
    <property type="nucleotide sequence ID" value="NZ_JBHSBH010000003.1"/>
</dbReference>
<dbReference type="InterPro" id="IPR017045">
    <property type="entry name" value="Malt_Pase/Glycosyl_Hdrlase"/>
</dbReference>
<reference evidence="10" key="1">
    <citation type="journal article" date="2019" name="Int. J. Syst. Evol. Microbiol.">
        <title>The Global Catalogue of Microorganisms (GCM) 10K type strain sequencing project: providing services to taxonomists for standard genome sequencing and annotation.</title>
        <authorList>
            <consortium name="The Broad Institute Genomics Platform"/>
            <consortium name="The Broad Institute Genome Sequencing Center for Infectious Disease"/>
            <person name="Wu L."/>
            <person name="Ma J."/>
        </authorList>
    </citation>
    <scope>NUCLEOTIDE SEQUENCE [LARGE SCALE GENOMIC DNA]</scope>
    <source>
        <strain evidence="10">TBRC 1826</strain>
    </source>
</reference>
<accession>A0ABV8FFQ6</accession>
<evidence type="ECO:0000256" key="1">
    <source>
        <dbReference type="ARBA" id="ARBA00006768"/>
    </source>
</evidence>
<dbReference type="Gene3D" id="2.70.98.40">
    <property type="entry name" value="Glycoside hydrolase, family 65, N-terminal domain"/>
    <property type="match status" value="1"/>
</dbReference>
<evidence type="ECO:0000259" key="7">
    <source>
        <dbReference type="Pfam" id="PF03633"/>
    </source>
</evidence>
<keyword evidence="4" id="KW-0326">Glycosidase</keyword>
<feature type="domain" description="Glycoside hydrolase family 65 N-terminal" evidence="8">
    <location>
        <begin position="11"/>
        <end position="261"/>
    </location>
</feature>
<dbReference type="PIRSF" id="PIRSF036289">
    <property type="entry name" value="Glycosyl_hydrolase_malt_phosph"/>
    <property type="match status" value="1"/>
</dbReference>
<keyword evidence="10" id="KW-1185">Reference proteome</keyword>
<dbReference type="GO" id="GO:0016787">
    <property type="term" value="F:hydrolase activity"/>
    <property type="evidence" value="ECO:0007669"/>
    <property type="project" value="UniProtKB-KW"/>
</dbReference>
<dbReference type="InterPro" id="IPR011013">
    <property type="entry name" value="Gal_mutarotase_sf_dom"/>
</dbReference>
<dbReference type="InterPro" id="IPR008928">
    <property type="entry name" value="6-hairpin_glycosidase_sf"/>
</dbReference>
<dbReference type="PANTHER" id="PTHR11051">
    <property type="entry name" value="GLYCOSYL HYDROLASE-RELATED"/>
    <property type="match status" value="1"/>
</dbReference>
<evidence type="ECO:0000259" key="6">
    <source>
        <dbReference type="Pfam" id="PF03632"/>
    </source>
</evidence>
<proteinExistence type="inferred from homology"/>
<keyword evidence="9" id="KW-0378">Hydrolase</keyword>
<evidence type="ECO:0000259" key="8">
    <source>
        <dbReference type="Pfam" id="PF03636"/>
    </source>
</evidence>
<dbReference type="InterPro" id="IPR005196">
    <property type="entry name" value="Glyco_hydro_65_N"/>
</dbReference>
<gene>
    <name evidence="9" type="ORF">ACFOVU_03540</name>
</gene>
<dbReference type="InterPro" id="IPR005194">
    <property type="entry name" value="Glyco_hydro_65_C"/>
</dbReference>
<dbReference type="InterPro" id="IPR012341">
    <property type="entry name" value="6hp_glycosidase-like_sf"/>
</dbReference>
<feature type="region of interest" description="Disordered" evidence="5">
    <location>
        <begin position="780"/>
        <end position="805"/>
    </location>
</feature>
<evidence type="ECO:0000256" key="3">
    <source>
        <dbReference type="ARBA" id="ARBA00022679"/>
    </source>
</evidence>
<evidence type="ECO:0000313" key="10">
    <source>
        <dbReference type="Proteomes" id="UP001595847"/>
    </source>
</evidence>
<evidence type="ECO:0000256" key="5">
    <source>
        <dbReference type="SAM" id="MobiDB-lite"/>
    </source>
</evidence>
<organism evidence="9 10">
    <name type="scientific">Nocardiopsis sediminis</name>
    <dbReference type="NCBI Taxonomy" id="1778267"/>
    <lineage>
        <taxon>Bacteria</taxon>
        <taxon>Bacillati</taxon>
        <taxon>Actinomycetota</taxon>
        <taxon>Actinomycetes</taxon>
        <taxon>Streptosporangiales</taxon>
        <taxon>Nocardiopsidaceae</taxon>
        <taxon>Nocardiopsis</taxon>
    </lineage>
</organism>
<dbReference type="SUPFAM" id="SSF74650">
    <property type="entry name" value="Galactose mutarotase-like"/>
    <property type="match status" value="1"/>
</dbReference>
<dbReference type="Pfam" id="PF03636">
    <property type="entry name" value="Glyco_hydro_65N"/>
    <property type="match status" value="1"/>
</dbReference>
<comment type="similarity">
    <text evidence="1">Belongs to the glycosyl hydrolase 65 family.</text>
</comment>
<sequence length="805" mass="88718">MSAWTLVYGATDPEREGMREALCTLGNGYFATRGATAESAADGVHYPGTYIAGCYDRAVSTVSGHTVENEDMVNAPNWLPLTFWTGEGEWFTDAEGQARDHRTELAMDEGVLHRTFLACDGEGRETLVHQRRLVSMDDPHVAAIETTFEARNWSGTLTVRSALDGRVTNAGVARYRALEGRHLRAQGAGGDAADTVWLRSETAASRVEIVLAARTRVTSGPAPAASAVDTRDGWIACDLDVELTQGRPVTVEKVVALHTSRDNAISDPLTAACATLERTGDFADLLDRHTTAWIHLWRTCAVDIGDEHDQRVLNLHIFHLIQTLSPHIGEFDAGVPARGLHGEAYRGHVFWDEVFVLPFLSLHFPETARALLRYRWRRLPQARAAARRAGLRGALFPWQSGSDGREEAQRLHLNPRDGRWTPDNSHLQRHVGVAIAYNVWQHYQATDDIAFLSAFGAELLLEIARMFADLATFDEDSGRFVIRGVMGPDEYHDGYPDREEPGLDDNAYTNIMVVWVLNRALDSLRLVPSPRRQELRERLGLDAAEVARFGDIARKMRVPFHDGVISQFAGYERLAELDWAGYRARYGDIRRLDRILEAEDDSCNRYRVSKQADVLMLFYLLSDDELSGILEDLGYPNSPDLFARTAEYYLERTSHGSTLSAVVHAWVLARTDCAASWGFFRDALHSDIEDVQGGTTEEGVHLGAMAGTVDLLTRCYGGLRAYNGVLHLAPTLPKELPHLALGLRYQGHHGVLLRLHSGGVGVAVPPSALPPITVEANGHTVSVPAGGTGRLPPRAAPECGDGPVS</sequence>
<dbReference type="Pfam" id="PF03633">
    <property type="entry name" value="Glyco_hydro_65C"/>
    <property type="match status" value="1"/>
</dbReference>
<dbReference type="EMBL" id="JBHSBH010000003">
    <property type="protein sequence ID" value="MFC3994971.1"/>
    <property type="molecule type" value="Genomic_DNA"/>
</dbReference>
<dbReference type="PANTHER" id="PTHR11051:SF8">
    <property type="entry name" value="PROTEIN-GLUCOSYLGALACTOSYLHYDROXYLYSINE GLUCOSIDASE"/>
    <property type="match status" value="1"/>
</dbReference>
<dbReference type="SUPFAM" id="SSF48208">
    <property type="entry name" value="Six-hairpin glycosidases"/>
    <property type="match status" value="1"/>
</dbReference>
<dbReference type="Gene3D" id="1.50.10.10">
    <property type="match status" value="1"/>
</dbReference>
<feature type="domain" description="Glycoside hydrolase family 65 central catalytic" evidence="6">
    <location>
        <begin position="315"/>
        <end position="709"/>
    </location>
</feature>
<evidence type="ECO:0000256" key="2">
    <source>
        <dbReference type="ARBA" id="ARBA00022676"/>
    </source>
</evidence>
<feature type="domain" description="Glycoside hydrolase family 65 C-terminal" evidence="7">
    <location>
        <begin position="719"/>
        <end position="783"/>
    </location>
</feature>
<dbReference type="InterPro" id="IPR037018">
    <property type="entry name" value="GH65_N"/>
</dbReference>
<name>A0ABV8FFQ6_9ACTN</name>
<protein>
    <submittedName>
        <fullName evidence="9">Glycoside hydrolase family 65 protein</fullName>
    </submittedName>
</protein>
<dbReference type="Pfam" id="PF03632">
    <property type="entry name" value="Glyco_hydro_65m"/>
    <property type="match status" value="1"/>
</dbReference>
<dbReference type="Proteomes" id="UP001595847">
    <property type="component" value="Unassembled WGS sequence"/>
</dbReference>
<dbReference type="Gene3D" id="2.60.420.10">
    <property type="entry name" value="Maltose phosphorylase, domain 3"/>
    <property type="match status" value="1"/>
</dbReference>
<comment type="caution">
    <text evidence="9">The sequence shown here is derived from an EMBL/GenBank/DDBJ whole genome shotgun (WGS) entry which is preliminary data.</text>
</comment>